<organism evidence="1">
    <name type="scientific">Trypanosoma vivax (strain Y486)</name>
    <dbReference type="NCBI Taxonomy" id="1055687"/>
    <lineage>
        <taxon>Eukaryota</taxon>
        <taxon>Discoba</taxon>
        <taxon>Euglenozoa</taxon>
        <taxon>Kinetoplastea</taxon>
        <taxon>Metakinetoplastina</taxon>
        <taxon>Trypanosomatida</taxon>
        <taxon>Trypanosomatidae</taxon>
        <taxon>Trypanosoma</taxon>
        <taxon>Duttonella</taxon>
    </lineage>
</organism>
<dbReference type="AlphaFoldDB" id="G0TVH0"/>
<accession>G0TVH0</accession>
<reference evidence="1" key="1">
    <citation type="journal article" date="2012" name="Proc. Natl. Acad. Sci. U.S.A.">
        <title>Antigenic diversity is generated by distinct evolutionary mechanisms in African trypanosome species.</title>
        <authorList>
            <person name="Jackson A.P."/>
            <person name="Berry A."/>
            <person name="Aslett M."/>
            <person name="Allison H.C."/>
            <person name="Burton P."/>
            <person name="Vavrova-Anderson J."/>
            <person name="Brown R."/>
            <person name="Browne H."/>
            <person name="Corton N."/>
            <person name="Hauser H."/>
            <person name="Gamble J."/>
            <person name="Gilderthorp R."/>
            <person name="Marcello L."/>
            <person name="McQuillan J."/>
            <person name="Otto T.D."/>
            <person name="Quail M.A."/>
            <person name="Sanders M.J."/>
            <person name="van Tonder A."/>
            <person name="Ginger M.L."/>
            <person name="Field M.C."/>
            <person name="Barry J.D."/>
            <person name="Hertz-Fowler C."/>
            <person name="Berriman M."/>
        </authorList>
    </citation>
    <scope>NUCLEOTIDE SEQUENCE</scope>
    <source>
        <strain evidence="1">Y486</strain>
    </source>
</reference>
<protein>
    <submittedName>
        <fullName evidence="1">Uncharacterized protein</fullName>
    </submittedName>
</protein>
<dbReference type="EMBL" id="HE573021">
    <property type="protein sequence ID" value="CCC47936.1"/>
    <property type="molecule type" value="Genomic_DNA"/>
</dbReference>
<feature type="non-terminal residue" evidence="1">
    <location>
        <position position="232"/>
    </location>
</feature>
<dbReference type="VEuPathDB" id="TriTrypDB:TvY486_0501450"/>
<proteinExistence type="predicted"/>
<sequence>MLRLTRSFRFETVSTTMAKIALSAAEYIGINDTFGLLVVGVVFRSLSIPITIYGDCCVARTANALPELLEAHQHYKEIVEHPRAIYWEKKVAAQKLKNDRDRVFRIHRVDNVRLVAPHIAAAVVSLYTLCTPAQKLCELYPSTELVSPLAFQLAGSTIDSTLALAATITLANTHDHLRRRMGFSDGLDARVRQCGKFSTAEWAIVVVSSLAVHVSPCSFGLLPHTLPRIGWA</sequence>
<evidence type="ECO:0000313" key="1">
    <source>
        <dbReference type="EMBL" id="CCC47936.1"/>
    </source>
</evidence>
<name>G0TVH0_TRYVY</name>
<gene>
    <name evidence="1" type="ORF">TVY486_0501450</name>
</gene>